<dbReference type="EMBL" id="CP125360">
    <property type="protein sequence ID" value="WHM79323.1"/>
    <property type="molecule type" value="Genomic_DNA"/>
</dbReference>
<proteinExistence type="predicted"/>
<dbReference type="SUPFAM" id="SSF109797">
    <property type="entry name" value="Bacteriocin immunity protein-like"/>
    <property type="match status" value="1"/>
</dbReference>
<name>A0AB38Y2M7_STREQ</name>
<dbReference type="RefSeq" id="WP_014611946.1">
    <property type="nucleotide sequence ID" value="NZ_AP023393.1"/>
</dbReference>
<sequence>MFKRQQKRAEFMSCLQSLYNEKELNLSQSFREKLIWAAKGLDSGDRLSYLAYQLYPYLMEEMKREEANHNPQFLKAKKYLEKIRWRYNVGSVWGWPFSS</sequence>
<evidence type="ECO:0000313" key="2">
    <source>
        <dbReference type="Proteomes" id="UP001237475"/>
    </source>
</evidence>
<evidence type="ECO:0000313" key="1">
    <source>
        <dbReference type="EMBL" id="WHM79323.1"/>
    </source>
</evidence>
<dbReference type="Proteomes" id="UP001237475">
    <property type="component" value="Chromosome"/>
</dbReference>
<dbReference type="GeneID" id="83689462"/>
<evidence type="ECO:0008006" key="3">
    <source>
        <dbReference type="Google" id="ProtNLM"/>
    </source>
</evidence>
<accession>A0AB38Y2M7</accession>
<gene>
    <name evidence="1" type="ORF">OPT59_01000</name>
</gene>
<dbReference type="AlphaFoldDB" id="A0AB38Y2M7"/>
<organism evidence="1 2">
    <name type="scientific">Streptococcus dysgalactiae subsp. equisimilis</name>
    <name type="common">Streptococcus equisimilis</name>
    <dbReference type="NCBI Taxonomy" id="119602"/>
    <lineage>
        <taxon>Bacteria</taxon>
        <taxon>Bacillati</taxon>
        <taxon>Bacillota</taxon>
        <taxon>Bacilli</taxon>
        <taxon>Lactobacillales</taxon>
        <taxon>Streptococcaceae</taxon>
        <taxon>Streptococcus</taxon>
    </lineage>
</organism>
<protein>
    <recommendedName>
        <fullName evidence="3">Bacteriocin immunity protein</fullName>
    </recommendedName>
</protein>
<reference evidence="1" key="1">
    <citation type="submission" date="2023-04" db="EMBL/GenBank/DDBJ databases">
        <title>Complete genomes of S. dygalactiae subsp equisimilis isolates causing bacteremia in cancer patients.</title>
        <authorList>
            <person name="Anand S."/>
            <person name="Arias J."/>
            <person name="Delafuente J."/>
            <person name="Elgamal H."/>
            <person name="Prevost T."/>
            <person name="Liu X."/>
            <person name="Kalia A."/>
        </authorList>
    </citation>
    <scope>NUCLEOTIDE SEQUENCE</scope>
    <source>
        <strain evidence="1">UT_120444</strain>
    </source>
</reference>